<sequence>MSSKQQQQQHIDNSLVVVDEELNQFGPQIANKFLKFKKIHDAFQVKYKNDEHLKSSEDIHGLGTENYAINLINRKKFFDCVIGRLMMCIEATSVPNIITEVILLAARGTIHKFNSSIDYAMWTMAEIVMQEETGMFDIVRVRNEVDEELAGIPTYCFDSDNVANEFLETCFHYVTCWIPDEYQNLRLDDDDDDRDYYMDLDDDDDEYENAVYIEIDVKMKMSRVIGFERNRLLLNNYKSFVVQSPMNVETWMSVVKQLRDVIHALTQVPLDEIVKNFSKIAKLDTFDSDDIERAHKSFVITIKSYLDRVLKMRGFDIYKAIESRDVFETIGLRV</sequence>
<name>T1R012_9ABAC</name>
<reference evidence="1" key="1">
    <citation type="journal article" date="2013" name="Genome Announc.">
        <title>Complete Genome Sequences of Five Chrysodeixis chalcites Nucleopolyhedrovirus Genotypes from a Canary Islands Isolate.</title>
        <authorList>
            <person name="Bernal A."/>
            <person name="Williams T."/>
            <person name="Munoz D."/>
            <person name="Caballero P."/>
            <person name="Simon O."/>
        </authorList>
    </citation>
    <scope>NUCLEOTIDE SEQUENCE</scope>
    <source>
        <strain evidence="1">TF1</strain>
    </source>
</reference>
<proteinExistence type="predicted"/>
<dbReference type="EMBL" id="JX560540">
    <property type="protein sequence ID" value="AGE61510.1"/>
    <property type="molecule type" value="Genomic_DNA"/>
</dbReference>
<accession>T1R012</accession>
<organism evidence="1">
    <name type="scientific">Chrysodeixis chalcites nucleopolyhedrovirus</name>
    <dbReference type="NCBI Taxonomy" id="320432"/>
    <lineage>
        <taxon>Viruses</taxon>
        <taxon>Viruses incertae sedis</taxon>
        <taxon>Naldaviricetes</taxon>
        <taxon>Lefavirales</taxon>
        <taxon>Baculoviridae</taxon>
        <taxon>Alphabaculovirus</taxon>
        <taxon>Alphabaculovirus chrychalcites</taxon>
    </lineage>
</organism>
<evidence type="ECO:0000313" key="1">
    <source>
        <dbReference type="EMBL" id="AGE61510.1"/>
    </source>
</evidence>
<protein>
    <submittedName>
        <fullName evidence="1">Uncharacterized protein</fullName>
    </submittedName>
</protein>